<protein>
    <submittedName>
        <fullName evidence="2">Uncharacterized protein</fullName>
    </submittedName>
</protein>
<dbReference type="AlphaFoldDB" id="A0AA39ISV5"/>
<comment type="caution">
    <text evidence="2">The sequence shown here is derived from an EMBL/GenBank/DDBJ whole genome shotgun (WGS) entry which is preliminary data.</text>
</comment>
<dbReference type="EMBL" id="JAUCMV010000001">
    <property type="protein sequence ID" value="KAK0429116.1"/>
    <property type="molecule type" value="Genomic_DNA"/>
</dbReference>
<sequence length="280" mass="31883">MSLSSSYLLLVFALIVWTSSQFADLPCRPNDDHLRMHLAFRSGYDPSFMAVTADEAARNFITENPSFKSDCGPLCLRLKRDIQSALNRTAGLRADSFEEALNQTITIDLPQTPELRYDSDLEYDDLCKSIGRIDVRSPQFFPRIRLNTACKRGGNADDKCIFFSSRVRNLCSAILPYSDKEYGDDYAEGRCITDTTKGTYLFKRSADPSKCDDWVTRSYISPNGCACKLKKSRMFVKNLPNENESTPCGPWMRNFVYSLGETRSLDVDKYRVDYVCYPQP</sequence>
<feature type="chain" id="PRO_5041400491" evidence="1">
    <location>
        <begin position="24"/>
        <end position="280"/>
    </location>
</feature>
<dbReference type="Proteomes" id="UP001175271">
    <property type="component" value="Unassembled WGS sequence"/>
</dbReference>
<organism evidence="2 3">
    <name type="scientific">Steinernema hermaphroditum</name>
    <dbReference type="NCBI Taxonomy" id="289476"/>
    <lineage>
        <taxon>Eukaryota</taxon>
        <taxon>Metazoa</taxon>
        <taxon>Ecdysozoa</taxon>
        <taxon>Nematoda</taxon>
        <taxon>Chromadorea</taxon>
        <taxon>Rhabditida</taxon>
        <taxon>Tylenchina</taxon>
        <taxon>Panagrolaimomorpha</taxon>
        <taxon>Strongyloidoidea</taxon>
        <taxon>Steinernematidae</taxon>
        <taxon>Steinernema</taxon>
    </lineage>
</organism>
<gene>
    <name evidence="2" type="ORF">QR680_011205</name>
</gene>
<proteinExistence type="predicted"/>
<name>A0AA39ISV5_9BILA</name>
<keyword evidence="3" id="KW-1185">Reference proteome</keyword>
<evidence type="ECO:0000313" key="2">
    <source>
        <dbReference type="EMBL" id="KAK0429116.1"/>
    </source>
</evidence>
<accession>A0AA39ISV5</accession>
<reference evidence="2" key="1">
    <citation type="submission" date="2023-06" db="EMBL/GenBank/DDBJ databases">
        <title>Genomic analysis of the entomopathogenic nematode Steinernema hermaphroditum.</title>
        <authorList>
            <person name="Schwarz E.M."/>
            <person name="Heppert J.K."/>
            <person name="Baniya A."/>
            <person name="Schwartz H.T."/>
            <person name="Tan C.-H."/>
            <person name="Antoshechkin I."/>
            <person name="Sternberg P.W."/>
            <person name="Goodrich-Blair H."/>
            <person name="Dillman A.R."/>
        </authorList>
    </citation>
    <scope>NUCLEOTIDE SEQUENCE</scope>
    <source>
        <strain evidence="2">PS9179</strain>
        <tissue evidence="2">Whole animal</tissue>
    </source>
</reference>
<keyword evidence="1" id="KW-0732">Signal</keyword>
<evidence type="ECO:0000313" key="3">
    <source>
        <dbReference type="Proteomes" id="UP001175271"/>
    </source>
</evidence>
<evidence type="ECO:0000256" key="1">
    <source>
        <dbReference type="SAM" id="SignalP"/>
    </source>
</evidence>
<feature type="signal peptide" evidence="1">
    <location>
        <begin position="1"/>
        <end position="23"/>
    </location>
</feature>